<dbReference type="EMBL" id="JANVFS010000026">
    <property type="protein sequence ID" value="KAJ4472903.1"/>
    <property type="molecule type" value="Genomic_DNA"/>
</dbReference>
<evidence type="ECO:0000259" key="1">
    <source>
        <dbReference type="Pfam" id="PF24764"/>
    </source>
</evidence>
<reference evidence="2" key="1">
    <citation type="submission" date="2022-08" db="EMBL/GenBank/DDBJ databases">
        <authorList>
            <consortium name="DOE Joint Genome Institute"/>
            <person name="Min B."/>
            <person name="Riley R."/>
            <person name="Sierra-Patev S."/>
            <person name="Naranjo-Ortiz M."/>
            <person name="Looney B."/>
            <person name="Konkel Z."/>
            <person name="Slot J.C."/>
            <person name="Sakamoto Y."/>
            <person name="Steenwyk J.L."/>
            <person name="Rokas A."/>
            <person name="Carro J."/>
            <person name="Camarero S."/>
            <person name="Ferreira P."/>
            <person name="Molpeceres G."/>
            <person name="Ruiz-Duenas F.J."/>
            <person name="Serrano A."/>
            <person name="Henrissat B."/>
            <person name="Drula E."/>
            <person name="Hughes K.W."/>
            <person name="Mata J.L."/>
            <person name="Ishikawa N.K."/>
            <person name="Vargas-Isla R."/>
            <person name="Ushijima S."/>
            <person name="Smith C.A."/>
            <person name="Ahrendt S."/>
            <person name="Andreopoulos W."/>
            <person name="He G."/>
            <person name="Labutti K."/>
            <person name="Lipzen A."/>
            <person name="Ng V."/>
            <person name="Sandor L."/>
            <person name="Barry K."/>
            <person name="Martinez A.T."/>
            <person name="Xiao Y."/>
            <person name="Gibbons J.G."/>
            <person name="Terashima K."/>
            <person name="Hibbett D.S."/>
            <person name="Grigoriev I.V."/>
        </authorList>
    </citation>
    <scope>NUCLEOTIDE SEQUENCE</scope>
    <source>
        <strain evidence="2">Sp2 HRB7682 ss15</strain>
    </source>
</reference>
<dbReference type="AlphaFoldDB" id="A0A9W9A3T1"/>
<protein>
    <recommendedName>
        <fullName evidence="1">Integrase core domain-containing protein</fullName>
    </recommendedName>
</protein>
<accession>A0A9W9A3T1</accession>
<evidence type="ECO:0000313" key="3">
    <source>
        <dbReference type="Proteomes" id="UP001150238"/>
    </source>
</evidence>
<dbReference type="Proteomes" id="UP001150238">
    <property type="component" value="Unassembled WGS sequence"/>
</dbReference>
<organism evidence="2 3">
    <name type="scientific">Lentinula lateritia</name>
    <dbReference type="NCBI Taxonomy" id="40482"/>
    <lineage>
        <taxon>Eukaryota</taxon>
        <taxon>Fungi</taxon>
        <taxon>Dikarya</taxon>
        <taxon>Basidiomycota</taxon>
        <taxon>Agaricomycotina</taxon>
        <taxon>Agaricomycetes</taxon>
        <taxon>Agaricomycetidae</taxon>
        <taxon>Agaricales</taxon>
        <taxon>Marasmiineae</taxon>
        <taxon>Omphalotaceae</taxon>
        <taxon>Lentinula</taxon>
    </lineage>
</organism>
<evidence type="ECO:0000313" key="2">
    <source>
        <dbReference type="EMBL" id="KAJ4472903.1"/>
    </source>
</evidence>
<proteinExistence type="predicted"/>
<comment type="caution">
    <text evidence="2">The sequence shown here is derived from an EMBL/GenBank/DDBJ whole genome shotgun (WGS) entry which is preliminary data.</text>
</comment>
<dbReference type="InterPro" id="IPR058913">
    <property type="entry name" value="Integrase_dom_put"/>
</dbReference>
<feature type="non-terminal residue" evidence="2">
    <location>
        <position position="211"/>
    </location>
</feature>
<gene>
    <name evidence="2" type="ORF">C8J55DRAFT_392187</name>
</gene>
<sequence>LLDAFRAHYAQFMSVVVQVHTEPTDPFLLQLLGEDLNQFAQLAHEHVAIFEPEEAQTLQNSLQVMILDVRTLHERSIESSHSGRPEVVFTEYTGRPGRPRTVINPDFLSFAYRHRSTSALSHFLDIPRSTLRRRLLECGVASPGTNPFATTSSSSGYITNISDDQLDSLLGLIRWGIVIHGFIDGYSRLITGLRANNNNRGQTVLSLFLSA</sequence>
<reference evidence="2" key="2">
    <citation type="journal article" date="2023" name="Proc. Natl. Acad. Sci. U.S.A.">
        <title>A global phylogenomic analysis of the shiitake genus Lentinula.</title>
        <authorList>
            <person name="Sierra-Patev S."/>
            <person name="Min B."/>
            <person name="Naranjo-Ortiz M."/>
            <person name="Looney B."/>
            <person name="Konkel Z."/>
            <person name="Slot J.C."/>
            <person name="Sakamoto Y."/>
            <person name="Steenwyk J.L."/>
            <person name="Rokas A."/>
            <person name="Carro J."/>
            <person name="Camarero S."/>
            <person name="Ferreira P."/>
            <person name="Molpeceres G."/>
            <person name="Ruiz-Duenas F.J."/>
            <person name="Serrano A."/>
            <person name="Henrissat B."/>
            <person name="Drula E."/>
            <person name="Hughes K.W."/>
            <person name="Mata J.L."/>
            <person name="Ishikawa N.K."/>
            <person name="Vargas-Isla R."/>
            <person name="Ushijima S."/>
            <person name="Smith C.A."/>
            <person name="Donoghue J."/>
            <person name="Ahrendt S."/>
            <person name="Andreopoulos W."/>
            <person name="He G."/>
            <person name="LaButti K."/>
            <person name="Lipzen A."/>
            <person name="Ng V."/>
            <person name="Riley R."/>
            <person name="Sandor L."/>
            <person name="Barry K."/>
            <person name="Martinez A.T."/>
            <person name="Xiao Y."/>
            <person name="Gibbons J.G."/>
            <person name="Terashima K."/>
            <person name="Grigoriev I.V."/>
            <person name="Hibbett D."/>
        </authorList>
    </citation>
    <scope>NUCLEOTIDE SEQUENCE</scope>
    <source>
        <strain evidence="2">Sp2 HRB7682 ss15</strain>
    </source>
</reference>
<name>A0A9W9A3T1_9AGAR</name>
<dbReference type="Pfam" id="PF24764">
    <property type="entry name" value="rva_4"/>
    <property type="match status" value="1"/>
</dbReference>
<feature type="domain" description="Integrase core" evidence="1">
    <location>
        <begin position="166"/>
        <end position="211"/>
    </location>
</feature>
<feature type="non-terminal residue" evidence="2">
    <location>
        <position position="1"/>
    </location>
</feature>